<proteinExistence type="predicted"/>
<sequence>MLRVTFFGLGWDVVGWVCGLFGFMNNPTIHELRQGGLAESCDSCQIRPKSGSYDMNDDKWELGQKNINGHEM</sequence>
<evidence type="ECO:0000313" key="2">
    <source>
        <dbReference type="Proteomes" id="UP000030645"/>
    </source>
</evidence>
<evidence type="ECO:0000313" key="1">
    <source>
        <dbReference type="EMBL" id="EXB44358.1"/>
    </source>
</evidence>
<protein>
    <submittedName>
        <fullName evidence="1">Uncharacterized protein</fullName>
    </submittedName>
</protein>
<gene>
    <name evidence="1" type="ORF">L484_020170</name>
</gene>
<dbReference type="EMBL" id="KE343861">
    <property type="protein sequence ID" value="EXB44358.1"/>
    <property type="molecule type" value="Genomic_DNA"/>
</dbReference>
<keyword evidence="2" id="KW-1185">Reference proteome</keyword>
<name>W9QN48_9ROSA</name>
<dbReference type="AlphaFoldDB" id="W9QN48"/>
<dbReference type="Proteomes" id="UP000030645">
    <property type="component" value="Unassembled WGS sequence"/>
</dbReference>
<organism evidence="1 2">
    <name type="scientific">Morus notabilis</name>
    <dbReference type="NCBI Taxonomy" id="981085"/>
    <lineage>
        <taxon>Eukaryota</taxon>
        <taxon>Viridiplantae</taxon>
        <taxon>Streptophyta</taxon>
        <taxon>Embryophyta</taxon>
        <taxon>Tracheophyta</taxon>
        <taxon>Spermatophyta</taxon>
        <taxon>Magnoliopsida</taxon>
        <taxon>eudicotyledons</taxon>
        <taxon>Gunneridae</taxon>
        <taxon>Pentapetalae</taxon>
        <taxon>rosids</taxon>
        <taxon>fabids</taxon>
        <taxon>Rosales</taxon>
        <taxon>Moraceae</taxon>
        <taxon>Moreae</taxon>
        <taxon>Morus</taxon>
    </lineage>
</organism>
<reference evidence="2" key="1">
    <citation type="submission" date="2013-01" db="EMBL/GenBank/DDBJ databases">
        <title>Draft Genome Sequence of a Mulberry Tree, Morus notabilis C.K. Schneid.</title>
        <authorList>
            <person name="He N."/>
            <person name="Zhao S."/>
        </authorList>
    </citation>
    <scope>NUCLEOTIDE SEQUENCE</scope>
</reference>
<accession>W9QN48</accession>